<dbReference type="EMBL" id="CAJVQB010069118">
    <property type="protein sequence ID" value="CAG8842475.1"/>
    <property type="molecule type" value="Genomic_DNA"/>
</dbReference>
<evidence type="ECO:0000313" key="1">
    <source>
        <dbReference type="EMBL" id="CAG8842475.1"/>
    </source>
</evidence>
<comment type="caution">
    <text evidence="1">The sequence shown here is derived from an EMBL/GenBank/DDBJ whole genome shotgun (WGS) entry which is preliminary data.</text>
</comment>
<evidence type="ECO:0000313" key="2">
    <source>
        <dbReference type="Proteomes" id="UP000789901"/>
    </source>
</evidence>
<reference evidence="1 2" key="1">
    <citation type="submission" date="2021-06" db="EMBL/GenBank/DDBJ databases">
        <authorList>
            <person name="Kallberg Y."/>
            <person name="Tangrot J."/>
            <person name="Rosling A."/>
        </authorList>
    </citation>
    <scope>NUCLEOTIDE SEQUENCE [LARGE SCALE GENOMIC DNA]</scope>
    <source>
        <strain evidence="1 2">120-4 pot B 10/14</strain>
    </source>
</reference>
<proteinExistence type="predicted"/>
<sequence>SIKENEELVERFIRWNYDFMDNQLFIIRFCSDLPYKTHLLIQQAMQEASFNVFEVEVLRGLSHVDNDDNVDWILIEKYS</sequence>
<protein>
    <submittedName>
        <fullName evidence="1">39644_t:CDS:1</fullName>
    </submittedName>
</protein>
<accession>A0ABN7WX71</accession>
<gene>
    <name evidence="1" type="ORF">GMARGA_LOCUS36006</name>
</gene>
<feature type="non-terminal residue" evidence="1">
    <location>
        <position position="79"/>
    </location>
</feature>
<organism evidence="1 2">
    <name type="scientific">Gigaspora margarita</name>
    <dbReference type="NCBI Taxonomy" id="4874"/>
    <lineage>
        <taxon>Eukaryota</taxon>
        <taxon>Fungi</taxon>
        <taxon>Fungi incertae sedis</taxon>
        <taxon>Mucoromycota</taxon>
        <taxon>Glomeromycotina</taxon>
        <taxon>Glomeromycetes</taxon>
        <taxon>Diversisporales</taxon>
        <taxon>Gigasporaceae</taxon>
        <taxon>Gigaspora</taxon>
    </lineage>
</organism>
<keyword evidence="2" id="KW-1185">Reference proteome</keyword>
<name>A0ABN7WX71_GIGMA</name>
<dbReference type="Proteomes" id="UP000789901">
    <property type="component" value="Unassembled WGS sequence"/>
</dbReference>
<feature type="non-terminal residue" evidence="1">
    <location>
        <position position="1"/>
    </location>
</feature>